<dbReference type="PANTHER" id="PTHR46796:SF6">
    <property type="entry name" value="ARAC SUBFAMILY"/>
    <property type="match status" value="1"/>
</dbReference>
<dbReference type="InterPro" id="IPR020449">
    <property type="entry name" value="Tscrpt_reg_AraC-type_HTH"/>
</dbReference>
<feature type="domain" description="HTH araC/xylS-type" evidence="5">
    <location>
        <begin position="195"/>
        <end position="293"/>
    </location>
</feature>
<sequence length="302" mass="32832">MRGDDAAAREPDAPTFLPLDSFVVPGHDFIVSTGQDVYVMSAAHAHSQIELNFMLEGAATYLHGGREATIRAGDFALFWGAIAHRTTAVEPGSRYVCIYLPLEMFLAAPLSEPLRAAALAGGLLVAADPERFEASRFQRLVEGVRAPAPPGIGELLAAEVLLILRWLDVSGWRDLLAGEHARARPAAGVMPRKVLEMMGFVADNAHRPISVTDVAEAVALHPNYAMTRFRTALGLTIQAYIGRHRLMAAQSLVLSTKKDLAAIAFETGFGSVSQFHRSFRAQFGCTPAEFRRRMRLPTARAV</sequence>
<dbReference type="Pfam" id="PF12833">
    <property type="entry name" value="HTH_18"/>
    <property type="match status" value="1"/>
</dbReference>
<dbReference type="PROSITE" id="PS00041">
    <property type="entry name" value="HTH_ARAC_FAMILY_1"/>
    <property type="match status" value="1"/>
</dbReference>
<evidence type="ECO:0000256" key="4">
    <source>
        <dbReference type="ARBA" id="ARBA00023163"/>
    </source>
</evidence>
<dbReference type="PROSITE" id="PS01124">
    <property type="entry name" value="HTH_ARAC_FAMILY_2"/>
    <property type="match status" value="1"/>
</dbReference>
<keyword evidence="3" id="KW-0010">Activator</keyword>
<dbReference type="InterPro" id="IPR018060">
    <property type="entry name" value="HTH_AraC"/>
</dbReference>
<dbReference type="PRINTS" id="PR00032">
    <property type="entry name" value="HTHARAC"/>
</dbReference>
<name>A0A1H0F1Y4_9HYPH</name>
<evidence type="ECO:0000259" key="5">
    <source>
        <dbReference type="PROSITE" id="PS01124"/>
    </source>
</evidence>
<gene>
    <name evidence="6" type="ORF">SAMN05192530_102322</name>
</gene>
<dbReference type="Gene3D" id="2.60.120.10">
    <property type="entry name" value="Jelly Rolls"/>
    <property type="match status" value="1"/>
</dbReference>
<dbReference type="SMART" id="SM00342">
    <property type="entry name" value="HTH_ARAC"/>
    <property type="match status" value="1"/>
</dbReference>
<reference evidence="6 7" key="1">
    <citation type="submission" date="2016-10" db="EMBL/GenBank/DDBJ databases">
        <authorList>
            <person name="de Groot N.N."/>
        </authorList>
    </citation>
    <scope>NUCLEOTIDE SEQUENCE [LARGE SCALE GENOMIC DNA]</scope>
    <source>
        <strain evidence="7">L7-484,KACC 16230,DSM 25025</strain>
    </source>
</reference>
<dbReference type="InterPro" id="IPR011051">
    <property type="entry name" value="RmlC_Cupin_sf"/>
</dbReference>
<dbReference type="Pfam" id="PF02311">
    <property type="entry name" value="AraC_binding"/>
    <property type="match status" value="1"/>
</dbReference>
<dbReference type="GO" id="GO:0043565">
    <property type="term" value="F:sequence-specific DNA binding"/>
    <property type="evidence" value="ECO:0007669"/>
    <property type="project" value="InterPro"/>
</dbReference>
<dbReference type="STRING" id="1166073.SAMN05192530_102322"/>
<dbReference type="SUPFAM" id="SSF51182">
    <property type="entry name" value="RmlC-like cupins"/>
    <property type="match status" value="1"/>
</dbReference>
<dbReference type="PANTHER" id="PTHR46796">
    <property type="entry name" value="HTH-TYPE TRANSCRIPTIONAL ACTIVATOR RHAS-RELATED"/>
    <property type="match status" value="1"/>
</dbReference>
<accession>A0A1H0F1Y4</accession>
<evidence type="ECO:0000256" key="1">
    <source>
        <dbReference type="ARBA" id="ARBA00023015"/>
    </source>
</evidence>
<evidence type="ECO:0000256" key="3">
    <source>
        <dbReference type="ARBA" id="ARBA00023159"/>
    </source>
</evidence>
<dbReference type="RefSeq" id="WP_090670447.1">
    <property type="nucleotide sequence ID" value="NZ_FNIT01000002.1"/>
</dbReference>
<dbReference type="EMBL" id="FNIT01000002">
    <property type="protein sequence ID" value="SDN88668.1"/>
    <property type="molecule type" value="Genomic_DNA"/>
</dbReference>
<dbReference type="OrthoDB" id="7904253at2"/>
<organism evidence="6 7">
    <name type="scientific">Aureimonas jatrophae</name>
    <dbReference type="NCBI Taxonomy" id="1166073"/>
    <lineage>
        <taxon>Bacteria</taxon>
        <taxon>Pseudomonadati</taxon>
        <taxon>Pseudomonadota</taxon>
        <taxon>Alphaproteobacteria</taxon>
        <taxon>Hyphomicrobiales</taxon>
        <taxon>Aurantimonadaceae</taxon>
        <taxon>Aureimonas</taxon>
    </lineage>
</organism>
<keyword evidence="2 6" id="KW-0238">DNA-binding</keyword>
<dbReference type="SUPFAM" id="SSF46689">
    <property type="entry name" value="Homeodomain-like"/>
    <property type="match status" value="1"/>
</dbReference>
<keyword evidence="4" id="KW-0804">Transcription</keyword>
<dbReference type="GO" id="GO:0003700">
    <property type="term" value="F:DNA-binding transcription factor activity"/>
    <property type="evidence" value="ECO:0007669"/>
    <property type="project" value="InterPro"/>
</dbReference>
<dbReference type="AlphaFoldDB" id="A0A1H0F1Y4"/>
<evidence type="ECO:0000256" key="2">
    <source>
        <dbReference type="ARBA" id="ARBA00023125"/>
    </source>
</evidence>
<dbReference type="InterPro" id="IPR014710">
    <property type="entry name" value="RmlC-like_jellyroll"/>
</dbReference>
<evidence type="ECO:0000313" key="7">
    <source>
        <dbReference type="Proteomes" id="UP000198793"/>
    </source>
</evidence>
<dbReference type="InterPro" id="IPR009057">
    <property type="entry name" value="Homeodomain-like_sf"/>
</dbReference>
<dbReference type="Proteomes" id="UP000198793">
    <property type="component" value="Unassembled WGS sequence"/>
</dbReference>
<dbReference type="InterPro" id="IPR050204">
    <property type="entry name" value="AraC_XylS_family_regulators"/>
</dbReference>
<dbReference type="InterPro" id="IPR003313">
    <property type="entry name" value="AraC-bd"/>
</dbReference>
<protein>
    <submittedName>
        <fullName evidence="6">AraC-type DNA-binding protein</fullName>
    </submittedName>
</protein>
<dbReference type="Gene3D" id="1.10.10.60">
    <property type="entry name" value="Homeodomain-like"/>
    <property type="match status" value="1"/>
</dbReference>
<evidence type="ECO:0000313" key="6">
    <source>
        <dbReference type="EMBL" id="SDN88668.1"/>
    </source>
</evidence>
<keyword evidence="1" id="KW-0805">Transcription regulation</keyword>
<dbReference type="InterPro" id="IPR018062">
    <property type="entry name" value="HTH_AraC-typ_CS"/>
</dbReference>
<keyword evidence="7" id="KW-1185">Reference proteome</keyword>
<proteinExistence type="predicted"/>